<dbReference type="AlphaFoldDB" id="A0A9E6R7R4"/>
<organism evidence="1 2">
    <name type="scientific">Chenggangzhangella methanolivorans</name>
    <dbReference type="NCBI Taxonomy" id="1437009"/>
    <lineage>
        <taxon>Bacteria</taxon>
        <taxon>Pseudomonadati</taxon>
        <taxon>Pseudomonadota</taxon>
        <taxon>Alphaproteobacteria</taxon>
        <taxon>Hyphomicrobiales</taxon>
        <taxon>Methylopilaceae</taxon>
        <taxon>Chenggangzhangella</taxon>
    </lineage>
</organism>
<dbReference type="RefSeq" id="WP_261402647.1">
    <property type="nucleotide sequence ID" value="NZ_CP081869.1"/>
</dbReference>
<dbReference type="EMBL" id="CP081869">
    <property type="protein sequence ID" value="QZN99563.1"/>
    <property type="molecule type" value="Genomic_DNA"/>
</dbReference>
<dbReference type="KEGG" id="cmet:K6K41_23105"/>
<gene>
    <name evidence="1" type="ORF">K6K41_23105</name>
</gene>
<evidence type="ECO:0000313" key="1">
    <source>
        <dbReference type="EMBL" id="QZN99563.1"/>
    </source>
</evidence>
<reference evidence="1" key="1">
    <citation type="submission" date="2021-08" db="EMBL/GenBank/DDBJ databases">
        <authorList>
            <person name="Zhang H."/>
            <person name="Xu M."/>
            <person name="Yu Z."/>
            <person name="Yang L."/>
            <person name="Cai Y."/>
        </authorList>
    </citation>
    <scope>NUCLEOTIDE SEQUENCE</scope>
    <source>
        <strain evidence="1">CHL1</strain>
    </source>
</reference>
<dbReference type="Proteomes" id="UP000825701">
    <property type="component" value="Chromosome"/>
</dbReference>
<protein>
    <submittedName>
        <fullName evidence="1">Uncharacterized protein</fullName>
    </submittedName>
</protein>
<proteinExistence type="predicted"/>
<keyword evidence="2" id="KW-1185">Reference proteome</keyword>
<sequence length="96" mass="10894">MPTRFVWTRTWPNDKNRVEDGHVPARLLDTECDVLRVFQIIGGPQNGLWYWVSARLKPAGDDGKRWPSNHDGFCATKEEAQAAAEHAYLDWPGSEG</sequence>
<accession>A0A9E6R7R4</accession>
<evidence type="ECO:0000313" key="2">
    <source>
        <dbReference type="Proteomes" id="UP000825701"/>
    </source>
</evidence>
<name>A0A9E6R7R4_9HYPH</name>